<evidence type="ECO:0000259" key="2">
    <source>
        <dbReference type="PROSITE" id="PS50830"/>
    </source>
</evidence>
<feature type="domain" description="TNase-like" evidence="2">
    <location>
        <begin position="28"/>
        <end position="148"/>
    </location>
</feature>
<organism evidence="3 4">
    <name type="scientific">Rhizobium loti</name>
    <name type="common">Mesorhizobium loti</name>
    <dbReference type="NCBI Taxonomy" id="381"/>
    <lineage>
        <taxon>Bacteria</taxon>
        <taxon>Pseudomonadati</taxon>
        <taxon>Pseudomonadota</taxon>
        <taxon>Alphaproteobacteria</taxon>
        <taxon>Hyphomicrobiales</taxon>
        <taxon>Phyllobacteriaceae</taxon>
        <taxon>Mesorhizobium</taxon>
    </lineage>
</organism>
<dbReference type="OrthoDB" id="9805504at2"/>
<proteinExistence type="predicted"/>
<evidence type="ECO:0000313" key="3">
    <source>
        <dbReference type="EMBL" id="OBP76821.1"/>
    </source>
</evidence>
<dbReference type="InterPro" id="IPR016071">
    <property type="entry name" value="Staphylococal_nuclease_OB-fold"/>
</dbReference>
<dbReference type="PANTHER" id="PTHR12302">
    <property type="entry name" value="EBNA2 BINDING PROTEIN P100"/>
    <property type="match status" value="1"/>
</dbReference>
<evidence type="ECO:0000313" key="4">
    <source>
        <dbReference type="Proteomes" id="UP000093748"/>
    </source>
</evidence>
<dbReference type="Gene3D" id="2.40.50.90">
    <property type="match status" value="1"/>
</dbReference>
<feature type="chain" id="PRO_5009826965" evidence="1">
    <location>
        <begin position="23"/>
        <end position="163"/>
    </location>
</feature>
<dbReference type="InterPro" id="IPR035437">
    <property type="entry name" value="SNase_OB-fold_sf"/>
</dbReference>
<name>A0A1A5HVV1_RHILI</name>
<dbReference type="GeneID" id="66684786"/>
<protein>
    <submittedName>
        <fullName evidence="3">Nuclease</fullName>
    </submittedName>
</protein>
<dbReference type="SUPFAM" id="SSF50199">
    <property type="entry name" value="Staphylococcal nuclease"/>
    <property type="match status" value="1"/>
</dbReference>
<dbReference type="EMBL" id="LZTJ01000012">
    <property type="protein sequence ID" value="OBP76821.1"/>
    <property type="molecule type" value="Genomic_DNA"/>
</dbReference>
<accession>A0A1A5HVV1</accession>
<dbReference type="PANTHER" id="PTHR12302:SF26">
    <property type="entry name" value="BLR1266 PROTEIN"/>
    <property type="match status" value="1"/>
</dbReference>
<reference evidence="4" key="1">
    <citation type="submission" date="2016-06" db="EMBL/GenBank/DDBJ databases">
        <title>NZP2037 Pacbio-Illumina hybrid assembly.</title>
        <authorList>
            <person name="Ramsay J.P."/>
        </authorList>
    </citation>
    <scope>NUCLEOTIDE SEQUENCE [LARGE SCALE GENOMIC DNA]</scope>
    <source>
        <strain evidence="4">R7ANS::ICEMlSym2042</strain>
    </source>
</reference>
<feature type="signal peptide" evidence="1">
    <location>
        <begin position="1"/>
        <end position="22"/>
    </location>
</feature>
<evidence type="ECO:0000256" key="1">
    <source>
        <dbReference type="SAM" id="SignalP"/>
    </source>
</evidence>
<dbReference type="Pfam" id="PF00565">
    <property type="entry name" value="SNase"/>
    <property type="match status" value="1"/>
</dbReference>
<dbReference type="PROSITE" id="PS50830">
    <property type="entry name" value="TNASE_3"/>
    <property type="match status" value="1"/>
</dbReference>
<dbReference type="SMART" id="SM00318">
    <property type="entry name" value="SNc"/>
    <property type="match status" value="1"/>
</dbReference>
<sequence>MIARAALLLTAATALIPLSAAAAPLVGIPSVIDGDTIEIHGQRIRLNGIDAPESAQLCLDAAGKKYRCGQKASLALADFLKAHRPTSCIEVDRDQFRRMVAVCTAGGIDIGEWMVRKGYAVDWPKYSAGFYAKAETDARTAKRGLWAGSFDRPWEWRKQMTVE</sequence>
<gene>
    <name evidence="3" type="ORF">BAE39_12125</name>
</gene>
<dbReference type="AlphaFoldDB" id="A0A1A5HVV1"/>
<dbReference type="Proteomes" id="UP000093748">
    <property type="component" value="Unassembled WGS sequence"/>
</dbReference>
<keyword evidence="1" id="KW-0732">Signal</keyword>
<comment type="caution">
    <text evidence="3">The sequence shown here is derived from an EMBL/GenBank/DDBJ whole genome shotgun (WGS) entry which is preliminary data.</text>
</comment>
<dbReference type="RefSeq" id="WP_032929707.1">
    <property type="nucleotide sequence ID" value="NZ_LZTH01000045.1"/>
</dbReference>